<evidence type="ECO:0000313" key="3">
    <source>
        <dbReference type="Proteomes" id="UP000250235"/>
    </source>
</evidence>
<dbReference type="PANTHER" id="PTHR46702:SF1">
    <property type="entry name" value="DUF1666 FAMILY PROTEIN (DUF1666)"/>
    <property type="match status" value="1"/>
</dbReference>
<dbReference type="AlphaFoldDB" id="A0A2Z6ZZJ5"/>
<dbReference type="InterPro" id="IPR012870">
    <property type="entry name" value="DUF1666"/>
</dbReference>
<keyword evidence="1" id="KW-0175">Coiled coil</keyword>
<name>A0A2Z6ZZJ5_9LAMI</name>
<feature type="non-terminal residue" evidence="2">
    <location>
        <position position="1"/>
    </location>
</feature>
<proteinExistence type="predicted"/>
<feature type="coiled-coil region" evidence="1">
    <location>
        <begin position="152"/>
        <end position="179"/>
    </location>
</feature>
<gene>
    <name evidence="2" type="ORF">F511_43863</name>
</gene>
<dbReference type="OrthoDB" id="1911656at2759"/>
<dbReference type="Proteomes" id="UP000250235">
    <property type="component" value="Unassembled WGS sequence"/>
</dbReference>
<accession>A0A2Z6ZZJ5</accession>
<protein>
    <submittedName>
        <fullName evidence="2">Uncharacterized protein</fullName>
    </submittedName>
</protein>
<evidence type="ECO:0000256" key="1">
    <source>
        <dbReference type="SAM" id="Coils"/>
    </source>
</evidence>
<sequence>NNRTESVSTDRVDQMCLAWEVLHWQYTQLSQKISSQPESSTTYNHSAQQFQQFQVLLQRFIENEPFEVGLRPEIYFRARKTLPKLLQVPKIQGFDGQNTGEDASDIMIRAPDFIRIIESSILSFHQFVKADKKKSSSSRNLFGTQNQMATPVEQIQSSLEKKSMKLKELRKRSKGYKKKSREHMDMVLGVVDVKVLSRVLRTSKISKEQLFWCEEKLKKLVIADGKLQRDPSPLIFRC</sequence>
<organism evidence="2 3">
    <name type="scientific">Dorcoceras hygrometricum</name>
    <dbReference type="NCBI Taxonomy" id="472368"/>
    <lineage>
        <taxon>Eukaryota</taxon>
        <taxon>Viridiplantae</taxon>
        <taxon>Streptophyta</taxon>
        <taxon>Embryophyta</taxon>
        <taxon>Tracheophyta</taxon>
        <taxon>Spermatophyta</taxon>
        <taxon>Magnoliopsida</taxon>
        <taxon>eudicotyledons</taxon>
        <taxon>Gunneridae</taxon>
        <taxon>Pentapetalae</taxon>
        <taxon>asterids</taxon>
        <taxon>lamiids</taxon>
        <taxon>Lamiales</taxon>
        <taxon>Gesneriaceae</taxon>
        <taxon>Didymocarpoideae</taxon>
        <taxon>Trichosporeae</taxon>
        <taxon>Loxocarpinae</taxon>
        <taxon>Dorcoceras</taxon>
    </lineage>
</organism>
<keyword evidence="3" id="KW-1185">Reference proteome</keyword>
<reference evidence="2 3" key="1">
    <citation type="journal article" date="2015" name="Proc. Natl. Acad. Sci. U.S.A.">
        <title>The resurrection genome of Boea hygrometrica: A blueprint for survival of dehydration.</title>
        <authorList>
            <person name="Xiao L."/>
            <person name="Yang G."/>
            <person name="Zhang L."/>
            <person name="Yang X."/>
            <person name="Zhao S."/>
            <person name="Ji Z."/>
            <person name="Zhou Q."/>
            <person name="Hu M."/>
            <person name="Wang Y."/>
            <person name="Chen M."/>
            <person name="Xu Y."/>
            <person name="Jin H."/>
            <person name="Xiao X."/>
            <person name="Hu G."/>
            <person name="Bao F."/>
            <person name="Hu Y."/>
            <person name="Wan P."/>
            <person name="Li L."/>
            <person name="Deng X."/>
            <person name="Kuang T."/>
            <person name="Xiang C."/>
            <person name="Zhu J.K."/>
            <person name="Oliver M.J."/>
            <person name="He Y."/>
        </authorList>
    </citation>
    <scope>NUCLEOTIDE SEQUENCE [LARGE SCALE GENOMIC DNA]</scope>
    <source>
        <strain evidence="3">cv. XS01</strain>
    </source>
</reference>
<dbReference type="PANTHER" id="PTHR46702">
    <property type="entry name" value="DNA LIGASE (DUF1666)-RELATED"/>
    <property type="match status" value="1"/>
</dbReference>
<evidence type="ECO:0000313" key="2">
    <source>
        <dbReference type="EMBL" id="KZV14283.1"/>
    </source>
</evidence>
<dbReference type="EMBL" id="KV021053">
    <property type="protein sequence ID" value="KZV14283.1"/>
    <property type="molecule type" value="Genomic_DNA"/>
</dbReference>
<dbReference type="Pfam" id="PF07891">
    <property type="entry name" value="DUF1666"/>
    <property type="match status" value="1"/>
</dbReference>